<dbReference type="EMBL" id="BK015344">
    <property type="protein sequence ID" value="DAE02350.1"/>
    <property type="molecule type" value="Genomic_DNA"/>
</dbReference>
<keyword evidence="1" id="KW-0812">Transmembrane</keyword>
<protein>
    <submittedName>
        <fullName evidence="2">Uncharacterized protein</fullName>
    </submittedName>
</protein>
<name>A0A8S5P5J2_9CAUD</name>
<feature type="transmembrane region" description="Helical" evidence="1">
    <location>
        <begin position="139"/>
        <end position="161"/>
    </location>
</feature>
<evidence type="ECO:0000313" key="2">
    <source>
        <dbReference type="EMBL" id="DAE02350.1"/>
    </source>
</evidence>
<organism evidence="2">
    <name type="scientific">Herelleviridae sp. cttEB8</name>
    <dbReference type="NCBI Taxonomy" id="2825832"/>
    <lineage>
        <taxon>Viruses</taxon>
        <taxon>Duplodnaviria</taxon>
        <taxon>Heunggongvirae</taxon>
        <taxon>Uroviricota</taxon>
        <taxon>Caudoviricetes</taxon>
        <taxon>Herelleviridae</taxon>
    </lineage>
</organism>
<evidence type="ECO:0000256" key="1">
    <source>
        <dbReference type="SAM" id="Phobius"/>
    </source>
</evidence>
<proteinExistence type="predicted"/>
<accession>A0A8S5P5J2</accession>
<sequence>MAYLYLLSLLTLVAYIGYALKVCGLPASLSDTYYILKDKHRPSWLFQLAMVLCPMLLVPVWLELSSDSVQFLSFLACGGLMFVGTAPLFKEEFQRKVHFGGTIVAGLGTTLWLVLSGMWYIPSAFFFVSGIVMLFKKKWLFWLEMALFASAYTGLLVKMLLD</sequence>
<feature type="transmembrane region" description="Helical" evidence="1">
    <location>
        <begin position="43"/>
        <end position="62"/>
    </location>
</feature>
<keyword evidence="1" id="KW-1133">Transmembrane helix</keyword>
<feature type="transmembrane region" description="Helical" evidence="1">
    <location>
        <begin position="109"/>
        <end position="132"/>
    </location>
</feature>
<keyword evidence="1" id="KW-0472">Membrane</keyword>
<feature type="transmembrane region" description="Helical" evidence="1">
    <location>
        <begin position="69"/>
        <end position="89"/>
    </location>
</feature>
<reference evidence="2" key="1">
    <citation type="journal article" date="2021" name="Proc. Natl. Acad. Sci. U.S.A.">
        <title>A Catalog of Tens of Thousands of Viruses from Human Metagenomes Reveals Hidden Associations with Chronic Diseases.</title>
        <authorList>
            <person name="Tisza M.J."/>
            <person name="Buck C.B."/>
        </authorList>
    </citation>
    <scope>NUCLEOTIDE SEQUENCE</scope>
    <source>
        <strain evidence="2">CttEB8</strain>
    </source>
</reference>